<evidence type="ECO:0000313" key="4">
    <source>
        <dbReference type="Proteomes" id="UP000186817"/>
    </source>
</evidence>
<proteinExistence type="predicted"/>
<comment type="caution">
    <text evidence="3">The sequence shown here is derived from an EMBL/GenBank/DDBJ whole genome shotgun (WGS) entry which is preliminary data.</text>
</comment>
<reference evidence="3 4" key="1">
    <citation type="submission" date="2016-02" db="EMBL/GenBank/DDBJ databases">
        <title>Genome analysis of coral dinoflagellate symbionts highlights evolutionary adaptations to a symbiotic lifestyle.</title>
        <authorList>
            <person name="Aranda M."/>
            <person name="Li Y."/>
            <person name="Liew Y.J."/>
            <person name="Baumgarten S."/>
            <person name="Simakov O."/>
            <person name="Wilson M."/>
            <person name="Piel J."/>
            <person name="Ashoor H."/>
            <person name="Bougouffa S."/>
            <person name="Bajic V.B."/>
            <person name="Ryu T."/>
            <person name="Ravasi T."/>
            <person name="Bayer T."/>
            <person name="Micklem G."/>
            <person name="Kim H."/>
            <person name="Bhak J."/>
            <person name="Lajeunesse T.C."/>
            <person name="Voolstra C.R."/>
        </authorList>
    </citation>
    <scope>NUCLEOTIDE SEQUENCE [LARGE SCALE GENOMIC DNA]</scope>
    <source>
        <strain evidence="3 4">CCMP2467</strain>
    </source>
</reference>
<dbReference type="Gene3D" id="3.30.420.10">
    <property type="entry name" value="Ribonuclease H-like superfamily/Ribonuclease H"/>
    <property type="match status" value="1"/>
</dbReference>
<evidence type="ECO:0000313" key="3">
    <source>
        <dbReference type="EMBL" id="OLP86094.1"/>
    </source>
</evidence>
<dbReference type="PANTHER" id="PTHR47027">
    <property type="entry name" value="REVERSE TRANSCRIPTASE DOMAIN-CONTAINING PROTEIN"/>
    <property type="match status" value="1"/>
</dbReference>
<dbReference type="Pfam" id="PF03372">
    <property type="entry name" value="Exo_endo_phos"/>
    <property type="match status" value="1"/>
</dbReference>
<feature type="region of interest" description="Disordered" evidence="1">
    <location>
        <begin position="60"/>
        <end position="105"/>
    </location>
</feature>
<sequence length="2367" mass="262664">MEPVSGQGQSLQDVVPQIDNSPPLGYRLILEGDRHRLTDVTLVAGQTLVAEYVQATVASDPVDAPQGGGDADASVPNSHVAAPPVQQNEQRDTDPAGETPPESAAGAIASATARSFPHHIPFFLFAQEYDVEVVLATLPCTVRALEALSLVAQLREAEAHRRRPRLVPVFPQPAAFPPAALALPHWPFVGVMVLIDCRIGERRVFATTVPHHFHRDDFAVIAGLPGDITFCVFARDMPWPVLAAARIYPIEGDLYVICSDSDGPGEPVTFERVLQSSGFQATEFFLPEESADISWILSDGIYTAVPIPGDMFATDSAVAANALALPAGQFILIPSTPGVNDHANRGRPSQRVLIACQTADYPTEGHGERIPYVLDLRPLLLPLSWGYAPHGQLDVAQLCGRLALRCPQGYHVRLYGGTFTRDQGNHLRQVRPGEVIVAEFHPNYVREVVTELDPDAYTLPHAIRDDLADLQTLLQESLARPDCQAFWLTATLLEALVEHFEEQPAQDTILQKPITLRLSEVLPTAPTVDLSAVSLSLYQDLDQVVKWTTIGGWHLHPTLPDTLQVPRCVQALFMHRAHSPSTPTFFERLQIYTDGSFDGTTAAWAFCVFGRHHGQEYLLGWAGGLVPTEPQDPLWLAPCAQHAFSGEQHALIWAAVWALQSPLHAQLSLHSDCLVALKQSNGKFGWRTGDRLAPICRAAILALTTARPTFDREVRHVRSHSGVPQNELADQLAKHVNRSDPTATDAHQRWAASWIRIGALDWLWAHVAATTEPQLWPQQVGTALVDHHRHTDALPLTEAESYRAFGLERPSTSSTSTAYACVTLRILTLNVQSLAEAPDKSGVEADGTGFTGRARYLREQLDEAGVQVTALQEARSQADATYVSQSHIRFCTGRDKQGNFGCELWFSRTIPFVTSQGTTGKFHPKDFLTLAASPRELIVRFSRTGLHIVFACVHAPVAGCPDREAWWLNLHKKLCRLCRDSVLVLAGDYNTGFSETITSRIGDLVWPAKHPVPAGLHQILRWHDLWVPNTFGACHTGTHETWMSPTGHQGARLDYVAVPSLWCVPPAGTWVDTSLDWGQARVDHFGLGVQTYFIFSPKTAMQSKHLQFDREAMRSEEGQQKLDQICQDLPLQPWESNVHRHYLAVETRLTEALGVAFPARRGNCRSSHFSATTWEVRQRRSWIRRQLARERKTLSLAEARAALLAWKHAFPVCVGRVLAVFPNISMHRRFQGLVQELQLARDKLRQLIRQDVKQRVQETATAAATIPTADVVTRLRPILGPPKRRAKQRQSLTTVCGADGQAARTAEEAEELWISHFAGVEAGLKVGPVELARSIQTDQLDRDLDAHILHAKDIPSRAELEQALRQTQMDRAIGVDNVPGEVLHLAAGTASKALYQLFLKVSLRVAEPIQFKGGSLHAVWKGKSSPAYCSSHRGILVSSTTGKAFHRVLRDRAVQALQNVTTDMQIGGLPRFPVVLASHFVRLFQEGSKSHRYSYGLLFLDLREAFYRVVRPLLVGTGNKDEDIAAIVKAVSLPPGVMHELHDYLQGESLPREAGAPPWTDLGIAEALDGTWFRFQGGQQIVRTGIGSRPGDNMADVCFSFIFAKVLASIREELESQGLLPELPWAPQMLGEIMPVPAGTSGGLRALDTTWMDDATFLVRADSAEALPAALEATGTAVVSACLSRALLPNLDRGKTEFVVEAVGAGSRDVRTKLFAGQDPGIALRSRLWPEAVIKVVPTYRHLGGMIHHDASLVRELRYRASLAWKAFNLRRKRVFRAPNISRSDKTVLFESLILSILLYGAGTWRTLTAQEAAILETAYLGMCFFMLRPAMTHEEAMHAGGKRVLALLELPSLTTLLHVARLRHLLSCIQTKVPVMWSLLHWQQDWLVAVRSSIEWMWDHIDRGNCTQTWTGAWPSWRHICVHQPSRWKSMVRRAQVQAVCQENWIAAVGQHRGLVGRQLRLAGAILPEYMSETPAQVHFCAPCQAVFDTYQAWSVHAFKTHGHTAEYRQIQHGLQCQACLKHFTTHVKLCRHLQYQPRCCQILQDQGHHCPVEPGVGNRRSADEGKFQAPTLQAEGPRLQLRPQKWVHYLDRPSIEVLECLSHIHFDLDVGSVTESVLRDRARIAFSVVCLPVRKIHATVRGWLDNLEGEFDCDPVVTAALKQVAGWISICDLSEWLVPTPRGKTKIRYTFRDAEDILSSLRVDTIPTPICSDTREPILLRVGAAKWLSQLPESTVSTVDYTHEECLEALCTGRTPCFFEDPADDVIYVLSAIFLPGWADRPTTPAVVKQCRFQTALATLHGDLLRFALRLWIRGIPAAFLTDEASLVAPQPVFALPFVDCVRSNGKVCLRTGGFNWEAFGFTFS</sequence>
<dbReference type="PANTHER" id="PTHR47027:SF20">
    <property type="entry name" value="REVERSE TRANSCRIPTASE-LIKE PROTEIN WITH RNA-DIRECTED DNA POLYMERASE DOMAIN"/>
    <property type="match status" value="1"/>
</dbReference>
<dbReference type="Gene3D" id="3.60.10.10">
    <property type="entry name" value="Endonuclease/exonuclease/phosphatase"/>
    <property type="match status" value="1"/>
</dbReference>
<dbReference type="SUPFAM" id="SSF56219">
    <property type="entry name" value="DNase I-like"/>
    <property type="match status" value="1"/>
</dbReference>
<organism evidence="3 4">
    <name type="scientific">Symbiodinium microadriaticum</name>
    <name type="common">Dinoflagellate</name>
    <name type="synonym">Zooxanthella microadriatica</name>
    <dbReference type="NCBI Taxonomy" id="2951"/>
    <lineage>
        <taxon>Eukaryota</taxon>
        <taxon>Sar</taxon>
        <taxon>Alveolata</taxon>
        <taxon>Dinophyceae</taxon>
        <taxon>Suessiales</taxon>
        <taxon>Symbiodiniaceae</taxon>
        <taxon>Symbiodinium</taxon>
    </lineage>
</organism>
<dbReference type="InterPro" id="IPR036691">
    <property type="entry name" value="Endo/exonu/phosph_ase_sf"/>
</dbReference>
<dbReference type="Proteomes" id="UP000186817">
    <property type="component" value="Unassembled WGS sequence"/>
</dbReference>
<dbReference type="InterPro" id="IPR036397">
    <property type="entry name" value="RNaseH_sf"/>
</dbReference>
<dbReference type="GO" id="GO:0003676">
    <property type="term" value="F:nucleic acid binding"/>
    <property type="evidence" value="ECO:0007669"/>
    <property type="project" value="InterPro"/>
</dbReference>
<dbReference type="GO" id="GO:0004523">
    <property type="term" value="F:RNA-DNA hybrid ribonuclease activity"/>
    <property type="evidence" value="ECO:0007669"/>
    <property type="project" value="InterPro"/>
</dbReference>
<protein>
    <recommendedName>
        <fullName evidence="2">RNase H type-1 domain-containing protein</fullName>
    </recommendedName>
</protein>
<keyword evidence="4" id="KW-1185">Reference proteome</keyword>
<dbReference type="InterPro" id="IPR002156">
    <property type="entry name" value="RNaseH_domain"/>
</dbReference>
<dbReference type="PROSITE" id="PS50879">
    <property type="entry name" value="RNASE_H_1"/>
    <property type="match status" value="1"/>
</dbReference>
<dbReference type="InterPro" id="IPR005135">
    <property type="entry name" value="Endo/exonuclease/phosphatase"/>
</dbReference>
<evidence type="ECO:0000256" key="1">
    <source>
        <dbReference type="SAM" id="MobiDB-lite"/>
    </source>
</evidence>
<dbReference type="SUPFAM" id="SSF53098">
    <property type="entry name" value="Ribonuclease H-like"/>
    <property type="match status" value="1"/>
</dbReference>
<feature type="domain" description="RNase H type-1" evidence="2">
    <location>
        <begin position="585"/>
        <end position="738"/>
    </location>
</feature>
<gene>
    <name evidence="3" type="ORF">AK812_SmicGene32832</name>
</gene>
<dbReference type="EMBL" id="LSRX01000936">
    <property type="protein sequence ID" value="OLP86094.1"/>
    <property type="molecule type" value="Genomic_DNA"/>
</dbReference>
<dbReference type="InterPro" id="IPR012337">
    <property type="entry name" value="RNaseH-like_sf"/>
</dbReference>
<dbReference type="OrthoDB" id="416662at2759"/>
<name>A0A1Q9CT28_SYMMI</name>
<accession>A0A1Q9CT28</accession>
<evidence type="ECO:0000259" key="2">
    <source>
        <dbReference type="PROSITE" id="PS50879"/>
    </source>
</evidence>